<proteinExistence type="predicted"/>
<dbReference type="OrthoDB" id="2962131at2"/>
<dbReference type="AlphaFoldDB" id="A0A1H0AZJ9"/>
<evidence type="ECO:0000313" key="2">
    <source>
        <dbReference type="Proteomes" id="UP000198827"/>
    </source>
</evidence>
<evidence type="ECO:0000313" key="1">
    <source>
        <dbReference type="EMBL" id="SDN38761.1"/>
    </source>
</evidence>
<accession>A0A1H0AZJ9</accession>
<dbReference type="Proteomes" id="UP000198827">
    <property type="component" value="Chromosome I"/>
</dbReference>
<reference evidence="1 2" key="1">
    <citation type="submission" date="2016-10" db="EMBL/GenBank/DDBJ databases">
        <authorList>
            <person name="de Groot N.N."/>
        </authorList>
    </citation>
    <scope>NUCLEOTIDE SEQUENCE [LARGE SCALE GENOMIC DNA]</scope>
    <source>
        <strain evidence="1 2">CECT 7543</strain>
    </source>
</reference>
<gene>
    <name evidence="1" type="ORF">SAMN04489798_0168</name>
</gene>
<name>A0A1H0AZJ9_9PSED</name>
<organism evidence="1 2">
    <name type="scientific">Pseudomonas arsenicoxydans</name>
    <dbReference type="NCBI Taxonomy" id="702115"/>
    <lineage>
        <taxon>Bacteria</taxon>
        <taxon>Pseudomonadati</taxon>
        <taxon>Pseudomonadota</taxon>
        <taxon>Gammaproteobacteria</taxon>
        <taxon>Pseudomonadales</taxon>
        <taxon>Pseudomonadaceae</taxon>
        <taxon>Pseudomonas</taxon>
    </lineage>
</organism>
<dbReference type="EMBL" id="LT629705">
    <property type="protein sequence ID" value="SDN38761.1"/>
    <property type="molecule type" value="Genomic_DNA"/>
</dbReference>
<protein>
    <recommendedName>
        <fullName evidence="3">DUF1837 domain-containing protein</fullName>
    </recommendedName>
</protein>
<dbReference type="RefSeq" id="WP_090175706.1">
    <property type="nucleotide sequence ID" value="NZ_LT629705.1"/>
</dbReference>
<evidence type="ECO:0008006" key="3">
    <source>
        <dbReference type="Google" id="ProtNLM"/>
    </source>
</evidence>
<sequence length="305" mass="34209">MIRKKRFQLTPLNNWLVSVPLPVGDPQYSLRLWREDRSALAAPFKDEVLAYFDEAFEDARKCLREGFEDDLCSFADPAVDPAANFPGLLHRVTQQGYLGEALGALAVEHWGAGGHNDWQVPAMLFRFHSAELQHLASINDRIARGVPFNQDATPEMRPGRTGDDALAFRMDDEGVISDVLVIEAKCLGANNNGTIAEAHEKLSTPLLKNSGFRELINILDKYDTGEAQKWRAALLELWRSGHMTVSRYDCVSYGVGAQPKRPKTRESWMDPLKSHSSYTLKYPLVGLEYQFLDLAGVVDSIFRGK</sequence>